<proteinExistence type="predicted"/>
<evidence type="ECO:0000256" key="1">
    <source>
        <dbReference type="SAM" id="Phobius"/>
    </source>
</evidence>
<dbReference type="Proteomes" id="UP000656244">
    <property type="component" value="Unassembled WGS sequence"/>
</dbReference>
<name>A0A923KH48_9FLAO</name>
<dbReference type="EMBL" id="JACNMF010000005">
    <property type="protein sequence ID" value="MBC3759711.1"/>
    <property type="molecule type" value="Genomic_DNA"/>
</dbReference>
<reference evidence="2" key="1">
    <citation type="submission" date="2020-08" db="EMBL/GenBank/DDBJ databases">
        <title>Hyunsoonleella sp. strain SJ7 genome sequencing and assembly.</title>
        <authorList>
            <person name="Kim I."/>
        </authorList>
    </citation>
    <scope>NUCLEOTIDE SEQUENCE</scope>
    <source>
        <strain evidence="2">SJ7</strain>
    </source>
</reference>
<organism evidence="2 3">
    <name type="scientific">Hyunsoonleella aquatilis</name>
    <dbReference type="NCBI Taxonomy" id="2762758"/>
    <lineage>
        <taxon>Bacteria</taxon>
        <taxon>Pseudomonadati</taxon>
        <taxon>Bacteroidota</taxon>
        <taxon>Flavobacteriia</taxon>
        <taxon>Flavobacteriales</taxon>
        <taxon>Flavobacteriaceae</taxon>
    </lineage>
</organism>
<feature type="transmembrane region" description="Helical" evidence="1">
    <location>
        <begin position="80"/>
        <end position="112"/>
    </location>
</feature>
<protein>
    <submittedName>
        <fullName evidence="2">Uncharacterized protein</fullName>
    </submittedName>
</protein>
<sequence>MKFKVKGRRFCRIPDVKTLPYKMGLMVFLSLLAIGVLIGATIATYVFFGTITLAGLIAIIESNKYLKFIASKSNKLLDIIIFMGTLYATLSLGVTITASLTFAGLGYTLVYAPWLRLRNNK</sequence>
<feature type="transmembrane region" description="Helical" evidence="1">
    <location>
        <begin position="27"/>
        <end position="60"/>
    </location>
</feature>
<comment type="caution">
    <text evidence="2">The sequence shown here is derived from an EMBL/GenBank/DDBJ whole genome shotgun (WGS) entry which is preliminary data.</text>
</comment>
<gene>
    <name evidence="2" type="ORF">H7U19_14960</name>
</gene>
<keyword evidence="1" id="KW-0812">Transmembrane</keyword>
<dbReference type="AlphaFoldDB" id="A0A923KH48"/>
<evidence type="ECO:0000313" key="3">
    <source>
        <dbReference type="Proteomes" id="UP000656244"/>
    </source>
</evidence>
<keyword evidence="3" id="KW-1185">Reference proteome</keyword>
<evidence type="ECO:0000313" key="2">
    <source>
        <dbReference type="EMBL" id="MBC3759711.1"/>
    </source>
</evidence>
<keyword evidence="1" id="KW-1133">Transmembrane helix</keyword>
<dbReference type="RefSeq" id="WP_186563675.1">
    <property type="nucleotide sequence ID" value="NZ_JACNMF010000005.1"/>
</dbReference>
<keyword evidence="1" id="KW-0472">Membrane</keyword>
<accession>A0A923KH48</accession>